<name>A0A1V4HWC2_NITVU</name>
<dbReference type="AlphaFoldDB" id="A0A1V4HWC2"/>
<comment type="caution">
    <text evidence="1">The sequence shown here is derived from an EMBL/GenBank/DDBJ whole genome shotgun (WGS) entry which is preliminary data.</text>
</comment>
<keyword evidence="2" id="KW-1185">Reference proteome</keyword>
<evidence type="ECO:0000313" key="2">
    <source>
        <dbReference type="Proteomes" id="UP000189940"/>
    </source>
</evidence>
<accession>A0A1V4HWC2</accession>
<gene>
    <name evidence="1" type="ORF">B2M20_15420</name>
</gene>
<proteinExistence type="predicted"/>
<dbReference type="Proteomes" id="UP000189940">
    <property type="component" value="Unassembled WGS sequence"/>
</dbReference>
<dbReference type="EMBL" id="MWPQ01000054">
    <property type="protein sequence ID" value="OPH81860.1"/>
    <property type="molecule type" value="Genomic_DNA"/>
</dbReference>
<dbReference type="STRING" id="29421.B2M20_15420"/>
<evidence type="ECO:0000313" key="1">
    <source>
        <dbReference type="EMBL" id="OPH81860.1"/>
    </source>
</evidence>
<sequence>MVATATMKVPLNFAADTASVAKLDLFKFVPFRLNRLAAEVSADPELALSIAIIKYLDETFRSRC</sequence>
<protein>
    <submittedName>
        <fullName evidence="1">Uncharacterized protein</fullName>
    </submittedName>
</protein>
<organism evidence="1 2">
    <name type="scientific">Nitrobacter vulgaris</name>
    <dbReference type="NCBI Taxonomy" id="29421"/>
    <lineage>
        <taxon>Bacteria</taxon>
        <taxon>Pseudomonadati</taxon>
        <taxon>Pseudomonadota</taxon>
        <taxon>Alphaproteobacteria</taxon>
        <taxon>Hyphomicrobiales</taxon>
        <taxon>Nitrobacteraceae</taxon>
        <taxon>Nitrobacter</taxon>
    </lineage>
</organism>
<reference evidence="1 2" key="1">
    <citation type="submission" date="2017-02" db="EMBL/GenBank/DDBJ databases">
        <title>Genome sequence of the nitrite-oxidizing bacterium Nitrobacter vulgaris strain Ab1.</title>
        <authorList>
            <person name="Mellbye B.L."/>
            <person name="Davis E.W."/>
            <person name="Spieck E."/>
            <person name="Chang J.H."/>
            <person name="Bottomley P.J."/>
            <person name="Sayavedra-Soto L.A."/>
        </authorList>
    </citation>
    <scope>NUCLEOTIDE SEQUENCE [LARGE SCALE GENOMIC DNA]</scope>
    <source>
        <strain evidence="1 2">Ab1</strain>
    </source>
</reference>